<evidence type="ECO:0000313" key="1">
    <source>
        <dbReference type="EMBL" id="OPH10939.1"/>
    </source>
</evidence>
<proteinExistence type="predicted"/>
<sequence length="89" mass="10456">MFIHSDVYQQFGCYDTRYKVAMDYEFILLVSGFVDTYLDLSPLEEIEFEEEIRKFSQPIQEGVMQITTSWMRQGLEQGIEQGTNITLTL</sequence>
<dbReference type="Proteomes" id="UP000190056">
    <property type="component" value="Unassembled WGS sequence"/>
</dbReference>
<gene>
    <name evidence="1" type="ORF">CENA302_02225</name>
</gene>
<organism evidence="1 2">
    <name type="scientific">Cylindrospermopsis raciborskii CENA302</name>
    <dbReference type="NCBI Taxonomy" id="1170768"/>
    <lineage>
        <taxon>Bacteria</taxon>
        <taxon>Bacillati</taxon>
        <taxon>Cyanobacteriota</taxon>
        <taxon>Cyanophyceae</taxon>
        <taxon>Nostocales</taxon>
        <taxon>Aphanizomenonaceae</taxon>
        <taxon>Cylindrospermopsis</taxon>
    </lineage>
</organism>
<name>A0A9Q5QZG6_9CYAN</name>
<dbReference type="EMBL" id="MTPU01000013">
    <property type="protein sequence ID" value="OPH10939.1"/>
    <property type="molecule type" value="Genomic_DNA"/>
</dbReference>
<comment type="caution">
    <text evidence="1">The sequence shown here is derived from an EMBL/GenBank/DDBJ whole genome shotgun (WGS) entry which is preliminary data.</text>
</comment>
<accession>A0A9Q5QZG6</accession>
<dbReference type="RefSeq" id="WP_071251052.1">
    <property type="nucleotide sequence ID" value="NZ_MTPU01000013.1"/>
</dbReference>
<reference evidence="1 2" key="1">
    <citation type="submission" date="2017-01" db="EMBL/GenBank/DDBJ databases">
        <authorList>
            <person name="Abreu V.A."/>
            <person name="Popin R.V."/>
            <person name="Rigonato J."/>
            <person name="Andreote A.P."/>
            <person name="Schaker P.C."/>
            <person name="Hoff-Risseti C."/>
            <person name="Alvarenga D.O."/>
            <person name="Varani A.M."/>
            <person name="Fiore M.F."/>
        </authorList>
    </citation>
    <scope>NUCLEOTIDE SEQUENCE [LARGE SCALE GENOMIC DNA]</scope>
    <source>
        <strain evidence="1 2">CENA302</strain>
    </source>
</reference>
<dbReference type="AlphaFoldDB" id="A0A9Q5QZG6"/>
<protein>
    <submittedName>
        <fullName evidence="1">Uncharacterized protein</fullName>
    </submittedName>
</protein>
<evidence type="ECO:0000313" key="2">
    <source>
        <dbReference type="Proteomes" id="UP000190056"/>
    </source>
</evidence>